<dbReference type="InterPro" id="IPR010611">
    <property type="entry name" value="3D_dom"/>
</dbReference>
<dbReference type="InterPro" id="IPR011098">
    <property type="entry name" value="G5_dom"/>
</dbReference>
<evidence type="ECO:0000256" key="2">
    <source>
        <dbReference type="SAM" id="Phobius"/>
    </source>
</evidence>
<dbReference type="GO" id="GO:0019867">
    <property type="term" value="C:outer membrane"/>
    <property type="evidence" value="ECO:0007669"/>
    <property type="project" value="InterPro"/>
</dbReference>
<dbReference type="AlphaFoldDB" id="A0A516KBR5"/>
<dbReference type="Pfam" id="PF06725">
    <property type="entry name" value="3D"/>
    <property type="match status" value="1"/>
</dbReference>
<feature type="transmembrane region" description="Helical" evidence="2">
    <location>
        <begin position="15"/>
        <end position="36"/>
    </location>
</feature>
<feature type="domain" description="G5" evidence="3">
    <location>
        <begin position="206"/>
        <end position="286"/>
    </location>
</feature>
<keyword evidence="1" id="KW-0732">Signal</keyword>
<dbReference type="PANTHER" id="PTHR39160">
    <property type="entry name" value="CELL WALL-BINDING PROTEIN YOCH"/>
    <property type="match status" value="1"/>
</dbReference>
<dbReference type="Gene3D" id="2.40.40.10">
    <property type="entry name" value="RlpA-like domain"/>
    <property type="match status" value="1"/>
</dbReference>
<dbReference type="Pfam" id="PF03990">
    <property type="entry name" value="DUF348"/>
    <property type="match status" value="3"/>
</dbReference>
<dbReference type="Gene3D" id="2.20.230.10">
    <property type="entry name" value="Resuscitation-promoting factor rpfb"/>
    <property type="match status" value="1"/>
</dbReference>
<dbReference type="InterPro" id="IPR036908">
    <property type="entry name" value="RlpA-like_sf"/>
</dbReference>
<keyword evidence="2" id="KW-0472">Membrane</keyword>
<dbReference type="SMART" id="SM01208">
    <property type="entry name" value="G5"/>
    <property type="match status" value="1"/>
</dbReference>
<evidence type="ECO:0000259" key="3">
    <source>
        <dbReference type="PROSITE" id="PS51109"/>
    </source>
</evidence>
<evidence type="ECO:0000313" key="4">
    <source>
        <dbReference type="EMBL" id="QDP38815.1"/>
    </source>
</evidence>
<protein>
    <submittedName>
        <fullName evidence="4">DUF348 domain-containing protein</fullName>
    </submittedName>
</protein>
<dbReference type="CDD" id="cd22786">
    <property type="entry name" value="DPBB_YuiC-like"/>
    <property type="match status" value="1"/>
</dbReference>
<dbReference type="KEGG" id="aqt:FN924_00300"/>
<dbReference type="SUPFAM" id="SSF50685">
    <property type="entry name" value="Barwin-like endoglucanases"/>
    <property type="match status" value="1"/>
</dbReference>
<dbReference type="RefSeq" id="WP_143891568.1">
    <property type="nucleotide sequence ID" value="NZ_CP041666.1"/>
</dbReference>
<dbReference type="PROSITE" id="PS51109">
    <property type="entry name" value="G5"/>
    <property type="match status" value="1"/>
</dbReference>
<dbReference type="Pfam" id="PF07501">
    <property type="entry name" value="G5"/>
    <property type="match status" value="1"/>
</dbReference>
<gene>
    <name evidence="4" type="ORF">FN924_00300</name>
</gene>
<evidence type="ECO:0000313" key="5">
    <source>
        <dbReference type="Proteomes" id="UP000315215"/>
    </source>
</evidence>
<organism evidence="4 5">
    <name type="scientific">Radiobacillus deserti</name>
    <dbReference type="NCBI Taxonomy" id="2594883"/>
    <lineage>
        <taxon>Bacteria</taxon>
        <taxon>Bacillati</taxon>
        <taxon>Bacillota</taxon>
        <taxon>Bacilli</taxon>
        <taxon>Bacillales</taxon>
        <taxon>Bacillaceae</taxon>
        <taxon>Radiobacillus</taxon>
    </lineage>
</organism>
<dbReference type="PANTHER" id="PTHR39160:SF4">
    <property type="entry name" value="RESUSCITATION-PROMOTING FACTOR RPFB"/>
    <property type="match status" value="1"/>
</dbReference>
<keyword evidence="2" id="KW-1133">Transmembrane helix</keyword>
<evidence type="ECO:0000256" key="1">
    <source>
        <dbReference type="ARBA" id="ARBA00022729"/>
    </source>
</evidence>
<dbReference type="InterPro" id="IPR007137">
    <property type="entry name" value="DUF348"/>
</dbReference>
<dbReference type="InterPro" id="IPR051933">
    <property type="entry name" value="Resuscitation_pf_RpfB"/>
</dbReference>
<name>A0A516KBR5_9BACI</name>
<dbReference type="GO" id="GO:0004553">
    <property type="term" value="F:hydrolase activity, hydrolyzing O-glycosyl compounds"/>
    <property type="evidence" value="ECO:0007669"/>
    <property type="project" value="InterPro"/>
</dbReference>
<dbReference type="EMBL" id="CP041666">
    <property type="protein sequence ID" value="QDP38815.1"/>
    <property type="molecule type" value="Genomic_DNA"/>
</dbReference>
<dbReference type="Proteomes" id="UP000315215">
    <property type="component" value="Chromosome"/>
</dbReference>
<keyword evidence="2" id="KW-0812">Transmembrane</keyword>
<dbReference type="OrthoDB" id="9798935at2"/>
<keyword evidence="5" id="KW-1185">Reference proteome</keyword>
<accession>A0A516KBR5</accession>
<sequence>MNPISQLLPAWKSKIFIPIATIIAGLVLVSLITYQVTKAEVTVVQNGEEEIVATHANTVAELLDELNIKPSKYDTLSHEEQDAITAGMTVIYDKAMPVEVTLNGETKEYYTTADTVADFLEENEITISEHDNVSVDQNEAIKNGMNISIDQAFQLTLKDGGKEKKVWATEGTVADFLKNNEIKLGKLDKLNLEKTDRIDKNSVIEITRVEKVTDVVKETKDYAVVTKKDSSLAKGQEKVISSGEKGVVEKHYEVILENGKEVSRKLIKEDVKKESEQRVVAVGTKVTQNTGANTISRGTAPAGKTLYMKATAYNWNCATCSGSGYTSTGINLKANPNRKVVSVDPSVIPLGTKVWVEGYGYAIAGDTGGHIKGNRIDIHLPTLSAARSYGTRRVQVKIIN</sequence>
<dbReference type="GO" id="GO:0009254">
    <property type="term" value="P:peptidoglycan turnover"/>
    <property type="evidence" value="ECO:0007669"/>
    <property type="project" value="InterPro"/>
</dbReference>
<reference evidence="4 5" key="1">
    <citation type="submission" date="2019-07" db="EMBL/GenBank/DDBJ databases">
        <authorList>
            <person name="Li J."/>
        </authorList>
    </citation>
    <scope>NUCLEOTIDE SEQUENCE [LARGE SCALE GENOMIC DNA]</scope>
    <source>
        <strain evidence="4 5">TKL69</strain>
    </source>
</reference>
<proteinExistence type="predicted"/>